<dbReference type="GO" id="GO:0016020">
    <property type="term" value="C:membrane"/>
    <property type="evidence" value="ECO:0007669"/>
    <property type="project" value="TreeGrafter"/>
</dbReference>
<dbReference type="Proteomes" id="UP001176521">
    <property type="component" value="Unassembled WGS sequence"/>
</dbReference>
<dbReference type="Gene3D" id="3.60.10.10">
    <property type="entry name" value="Endonuclease/exonuclease/phosphatase"/>
    <property type="match status" value="1"/>
</dbReference>
<evidence type="ECO:0000256" key="7">
    <source>
        <dbReference type="ARBA" id="ARBA00022801"/>
    </source>
</evidence>
<reference evidence="11" key="1">
    <citation type="journal article" date="2023" name="PhytoFront">
        <title>Draft Genome Resources of Seven Strains of Tilletia horrida, Causal Agent of Kernel Smut of Rice.</title>
        <authorList>
            <person name="Khanal S."/>
            <person name="Antony Babu S."/>
            <person name="Zhou X.G."/>
        </authorList>
    </citation>
    <scope>NUCLEOTIDE SEQUENCE</scope>
    <source>
        <strain evidence="11">TX3</strain>
    </source>
</reference>
<feature type="domain" description="Inositol polyphosphate-related phosphatase" evidence="10">
    <location>
        <begin position="126"/>
        <end position="426"/>
    </location>
</feature>
<dbReference type="EMBL" id="JAPDMQ010000251">
    <property type="protein sequence ID" value="KAK0529176.1"/>
    <property type="molecule type" value="Genomic_DNA"/>
</dbReference>
<keyword evidence="5" id="KW-0813">Transport</keyword>
<proteinExistence type="inferred from homology"/>
<dbReference type="EC" id="3.1.3.36" evidence="4"/>
<accession>A0AAN6GCG2</accession>
<dbReference type="SUPFAM" id="SSF56219">
    <property type="entry name" value="DNase I-like"/>
    <property type="match status" value="1"/>
</dbReference>
<dbReference type="PANTHER" id="PTHR11200:SF257">
    <property type="entry name" value="PHOSPHOINOSITIDE 5-PHOSPHATASE"/>
    <property type="match status" value="1"/>
</dbReference>
<feature type="compositionally biased region" description="Pro residues" evidence="9">
    <location>
        <begin position="603"/>
        <end position="616"/>
    </location>
</feature>
<evidence type="ECO:0000256" key="2">
    <source>
        <dbReference type="ARBA" id="ARBA00008943"/>
    </source>
</evidence>
<feature type="region of interest" description="Disordered" evidence="9">
    <location>
        <begin position="445"/>
        <end position="669"/>
    </location>
</feature>
<feature type="compositionally biased region" description="Acidic residues" evidence="9">
    <location>
        <begin position="482"/>
        <end position="492"/>
    </location>
</feature>
<feature type="compositionally biased region" description="Low complexity" evidence="9">
    <location>
        <begin position="18"/>
        <end position="29"/>
    </location>
</feature>
<dbReference type="GO" id="GO:0004439">
    <property type="term" value="F:phosphatidylinositol-4,5-bisphosphate 5-phosphatase activity"/>
    <property type="evidence" value="ECO:0007669"/>
    <property type="project" value="UniProtKB-EC"/>
</dbReference>
<name>A0AAN6GCG2_9BASI</name>
<comment type="similarity">
    <text evidence="2">Belongs to the synaptojanin family.</text>
</comment>
<dbReference type="SMART" id="SM00128">
    <property type="entry name" value="IPPc"/>
    <property type="match status" value="1"/>
</dbReference>
<keyword evidence="8" id="KW-0653">Protein transport</keyword>
<feature type="compositionally biased region" description="Low complexity" evidence="9">
    <location>
        <begin position="537"/>
        <end position="559"/>
    </location>
</feature>
<dbReference type="InterPro" id="IPR000300">
    <property type="entry name" value="IPPc"/>
</dbReference>
<evidence type="ECO:0000256" key="9">
    <source>
        <dbReference type="SAM" id="MobiDB-lite"/>
    </source>
</evidence>
<comment type="subcellular location">
    <subcellularLocation>
        <location evidence="1">Cytoplasm</location>
    </subcellularLocation>
</comment>
<dbReference type="GO" id="GO:0015031">
    <property type="term" value="P:protein transport"/>
    <property type="evidence" value="ECO:0007669"/>
    <property type="project" value="UniProtKB-KW"/>
</dbReference>
<evidence type="ECO:0000256" key="3">
    <source>
        <dbReference type="ARBA" id="ARBA00009678"/>
    </source>
</evidence>
<evidence type="ECO:0000259" key="10">
    <source>
        <dbReference type="SMART" id="SM00128"/>
    </source>
</evidence>
<feature type="compositionally biased region" description="Polar residues" evidence="9">
    <location>
        <begin position="656"/>
        <end position="669"/>
    </location>
</feature>
<evidence type="ECO:0000256" key="6">
    <source>
        <dbReference type="ARBA" id="ARBA00022490"/>
    </source>
</evidence>
<feature type="compositionally biased region" description="Polar residues" evidence="9">
    <location>
        <begin position="570"/>
        <end position="593"/>
    </location>
</feature>
<sequence>MASSSGDGRNTDAGGGSSASVGGPSTAAPPAGPSRVTGSAGSGYADPPAQLYAAPAQPAGRLEYEAYAALARRTLNSLSDRARQAVMDVIAGPSPAAAAAAANPDPVLEAVNAELWQRRDEYSTKRDVTILTGTYNVNAKGPGESLLPWLLPETLPNEPDIIALAFQEVVPLTPQQILLTDPSRLWVWENAIMEAINRRSQKQADYAFVRSEQLVGTALLVLVKTNLLHNVRQVESATKKTGLRGMSGNKGGVAIRLKLFDSTLCFVTAHLAAGQGNVDQRNDDYRTISSGLVFPQGMPIGAHDHIFWFGDFNYRVDIPNERARWLAENDDYTALMAKDQLKRSQEAQQAFVGFTEGQLGFRPTYKYDNGTSTYDTSEKQRVPAWTDRVLFRGHGLQQLIYARAELYTSDHRPVYAFFEAELRVFDQKRRKEVLSEIMSRRRTLPGRTLGSMQGLSSESEDEDLPGPSNDHFSWWDLSGPESDSDTSSDSDEGPMTNPFQRGAGTRPAPPSSNIGNGTASYAAGSLKRRAPPPPLPGRSSRASSPSASQSTLTPLSTALNTPDSAPPVASYSSSTTIPTAGGSSSYVANNNSHAAHAMQTASPPGPQRRVPPPIPQKPSLSSLGMPSSGPASSVPVGVRPWTGAGPPRRPGFVRSKSATSTRSLLTDSE</sequence>
<dbReference type="GO" id="GO:0005737">
    <property type="term" value="C:cytoplasm"/>
    <property type="evidence" value="ECO:0007669"/>
    <property type="project" value="UniProtKB-SubCell"/>
</dbReference>
<dbReference type="FunFam" id="3.60.10.10:FF:000029">
    <property type="entry name" value="Inositol polyphosphate 5-phosphatase"/>
    <property type="match status" value="1"/>
</dbReference>
<evidence type="ECO:0000313" key="11">
    <source>
        <dbReference type="EMBL" id="KAK0529176.1"/>
    </source>
</evidence>
<evidence type="ECO:0000256" key="5">
    <source>
        <dbReference type="ARBA" id="ARBA00022448"/>
    </source>
</evidence>
<protein>
    <recommendedName>
        <fullName evidence="4">phosphoinositide 5-phosphatase</fullName>
        <ecNumber evidence="4">3.1.3.36</ecNumber>
    </recommendedName>
</protein>
<dbReference type="InterPro" id="IPR036691">
    <property type="entry name" value="Endo/exonu/phosph_ase_sf"/>
</dbReference>
<evidence type="ECO:0000313" key="12">
    <source>
        <dbReference type="Proteomes" id="UP001176521"/>
    </source>
</evidence>
<evidence type="ECO:0000256" key="1">
    <source>
        <dbReference type="ARBA" id="ARBA00004496"/>
    </source>
</evidence>
<keyword evidence="12" id="KW-1185">Reference proteome</keyword>
<comment type="similarity">
    <text evidence="3">In the central section; belongs to the inositol 1,4,5-trisphosphate 5-phosphatase family.</text>
</comment>
<dbReference type="PANTHER" id="PTHR11200">
    <property type="entry name" value="INOSITOL 5-PHOSPHATASE"/>
    <property type="match status" value="1"/>
</dbReference>
<evidence type="ECO:0000256" key="4">
    <source>
        <dbReference type="ARBA" id="ARBA00013044"/>
    </source>
</evidence>
<dbReference type="GO" id="GO:0046856">
    <property type="term" value="P:phosphatidylinositol dephosphorylation"/>
    <property type="evidence" value="ECO:0007669"/>
    <property type="project" value="InterPro"/>
</dbReference>
<dbReference type="GO" id="GO:0043813">
    <property type="term" value="F:phosphatidylinositol-3,5-bisphosphate 5-phosphatase activity"/>
    <property type="evidence" value="ECO:0007669"/>
    <property type="project" value="TreeGrafter"/>
</dbReference>
<organism evidence="11 12">
    <name type="scientific">Tilletia horrida</name>
    <dbReference type="NCBI Taxonomy" id="155126"/>
    <lineage>
        <taxon>Eukaryota</taxon>
        <taxon>Fungi</taxon>
        <taxon>Dikarya</taxon>
        <taxon>Basidiomycota</taxon>
        <taxon>Ustilaginomycotina</taxon>
        <taxon>Exobasidiomycetes</taxon>
        <taxon>Tilletiales</taxon>
        <taxon>Tilletiaceae</taxon>
        <taxon>Tilletia</taxon>
    </lineage>
</organism>
<comment type="caution">
    <text evidence="11">The sequence shown here is derived from an EMBL/GenBank/DDBJ whole genome shotgun (WGS) entry which is preliminary data.</text>
</comment>
<evidence type="ECO:0000256" key="8">
    <source>
        <dbReference type="ARBA" id="ARBA00022927"/>
    </source>
</evidence>
<dbReference type="InterPro" id="IPR046985">
    <property type="entry name" value="IP5"/>
</dbReference>
<gene>
    <name evidence="11" type="primary">syj1</name>
    <name evidence="11" type="ORF">OC842_004323</name>
</gene>
<dbReference type="Pfam" id="PF22669">
    <property type="entry name" value="Exo_endo_phos2"/>
    <property type="match status" value="1"/>
</dbReference>
<keyword evidence="7 11" id="KW-0378">Hydrolase</keyword>
<dbReference type="AlphaFoldDB" id="A0AAN6GCG2"/>
<feature type="region of interest" description="Disordered" evidence="9">
    <location>
        <begin position="1"/>
        <end position="45"/>
    </location>
</feature>
<keyword evidence="6" id="KW-0963">Cytoplasm</keyword>
<feature type="compositionally biased region" description="Low complexity" evidence="9">
    <location>
        <begin position="617"/>
        <end position="638"/>
    </location>
</feature>